<dbReference type="SMART" id="SM00359">
    <property type="entry name" value="PUA"/>
    <property type="match status" value="1"/>
</dbReference>
<dbReference type="AlphaFoldDB" id="X1SSJ3"/>
<protein>
    <recommendedName>
        <fullName evidence="1">PUA domain-containing protein</fullName>
    </recommendedName>
</protein>
<dbReference type="Gene3D" id="2.30.130.10">
    <property type="entry name" value="PUA domain"/>
    <property type="match status" value="1"/>
</dbReference>
<dbReference type="InterPro" id="IPR036974">
    <property type="entry name" value="PUA_sf"/>
</dbReference>
<feature type="non-terminal residue" evidence="2">
    <location>
        <position position="1"/>
    </location>
</feature>
<sequence>IRYVSNNADIFRAGITEIDKSIKKGDILQIVDENNHRAIAVGKAMYDAKEMESMNEGKVIKNLLCVKSKVWNFIKHF</sequence>
<gene>
    <name evidence="2" type="ORF">S12H4_12169</name>
</gene>
<organism evidence="2">
    <name type="scientific">marine sediment metagenome</name>
    <dbReference type="NCBI Taxonomy" id="412755"/>
    <lineage>
        <taxon>unclassified sequences</taxon>
        <taxon>metagenomes</taxon>
        <taxon>ecological metagenomes</taxon>
    </lineage>
</organism>
<reference evidence="2" key="1">
    <citation type="journal article" date="2014" name="Front. Microbiol.">
        <title>High frequency of phylogenetically diverse reductive dehalogenase-homologous genes in deep subseafloor sedimentary metagenomes.</title>
        <authorList>
            <person name="Kawai M."/>
            <person name="Futagami T."/>
            <person name="Toyoda A."/>
            <person name="Takaki Y."/>
            <person name="Nishi S."/>
            <person name="Hori S."/>
            <person name="Arai W."/>
            <person name="Tsubouchi T."/>
            <person name="Morono Y."/>
            <person name="Uchiyama I."/>
            <person name="Ito T."/>
            <person name="Fujiyama A."/>
            <person name="Inagaki F."/>
            <person name="Takami H."/>
        </authorList>
    </citation>
    <scope>NUCLEOTIDE SEQUENCE</scope>
    <source>
        <strain evidence="2">Expedition CK06-06</strain>
    </source>
</reference>
<dbReference type="InterPro" id="IPR002478">
    <property type="entry name" value="PUA"/>
</dbReference>
<dbReference type="InterPro" id="IPR015947">
    <property type="entry name" value="PUA-like_sf"/>
</dbReference>
<comment type="caution">
    <text evidence="2">The sequence shown here is derived from an EMBL/GenBank/DDBJ whole genome shotgun (WGS) entry which is preliminary data.</text>
</comment>
<dbReference type="GO" id="GO:0003723">
    <property type="term" value="F:RNA binding"/>
    <property type="evidence" value="ECO:0007669"/>
    <property type="project" value="InterPro"/>
</dbReference>
<dbReference type="NCBIfam" id="TIGR00451">
    <property type="entry name" value="unchar_dom_2"/>
    <property type="match status" value="1"/>
</dbReference>
<accession>X1SSJ3</accession>
<dbReference type="InterPro" id="IPR004521">
    <property type="entry name" value="Uncharacterised_CHP00451"/>
</dbReference>
<feature type="domain" description="PUA" evidence="1">
    <location>
        <begin position="2"/>
        <end position="67"/>
    </location>
</feature>
<dbReference type="EMBL" id="BARW01005679">
    <property type="protein sequence ID" value="GAI82096.1"/>
    <property type="molecule type" value="Genomic_DNA"/>
</dbReference>
<dbReference type="Pfam" id="PF01472">
    <property type="entry name" value="PUA"/>
    <property type="match status" value="1"/>
</dbReference>
<dbReference type="SUPFAM" id="SSF88697">
    <property type="entry name" value="PUA domain-like"/>
    <property type="match status" value="1"/>
</dbReference>
<proteinExistence type="predicted"/>
<name>X1SSJ3_9ZZZZ</name>
<evidence type="ECO:0000259" key="1">
    <source>
        <dbReference type="SMART" id="SM00359"/>
    </source>
</evidence>
<evidence type="ECO:0000313" key="2">
    <source>
        <dbReference type="EMBL" id="GAI82096.1"/>
    </source>
</evidence>
<dbReference type="PROSITE" id="PS50890">
    <property type="entry name" value="PUA"/>
    <property type="match status" value="1"/>
</dbReference>